<sequence length="90" mass="10033">SGSKFLCSQVVAPIRNEDGDICMFIVNFEDVTDAPYKADEESSAREEPKKPLKNDQDLSKKVLISSKSAPPYQRFLHAVALISIILIMPH</sequence>
<dbReference type="Gene3D" id="3.30.450.20">
    <property type="entry name" value="PAS domain"/>
    <property type="match status" value="1"/>
</dbReference>
<dbReference type="InParanoid" id="B7PBM0"/>
<organism>
    <name type="scientific">Ixodes scapularis</name>
    <name type="common">Black-legged tick</name>
    <name type="synonym">Deer tick</name>
    <dbReference type="NCBI Taxonomy" id="6945"/>
    <lineage>
        <taxon>Eukaryota</taxon>
        <taxon>Metazoa</taxon>
        <taxon>Ecdysozoa</taxon>
        <taxon>Arthropoda</taxon>
        <taxon>Chelicerata</taxon>
        <taxon>Arachnida</taxon>
        <taxon>Acari</taxon>
        <taxon>Parasitiformes</taxon>
        <taxon>Ixodida</taxon>
        <taxon>Ixodoidea</taxon>
        <taxon>Ixodidae</taxon>
        <taxon>Ixodinae</taxon>
        <taxon>Ixodes</taxon>
    </lineage>
</organism>
<feature type="domain" description="PAC" evidence="2">
    <location>
        <begin position="1"/>
        <end position="43"/>
    </location>
</feature>
<gene>
    <name evidence="3" type="ORF">IscW_ISCW003231</name>
</gene>
<dbReference type="PaxDb" id="6945-B7PBM0"/>
<evidence type="ECO:0000313" key="4">
    <source>
        <dbReference type="EnsemblMetazoa" id="ISCW003231-PA"/>
    </source>
</evidence>
<feature type="region of interest" description="Disordered" evidence="1">
    <location>
        <begin position="36"/>
        <end position="56"/>
    </location>
</feature>
<dbReference type="EnsemblMetazoa" id="ISCW003231-RA">
    <property type="protein sequence ID" value="ISCW003231-PA"/>
    <property type="gene ID" value="ISCW003231"/>
</dbReference>
<accession>B7PBM0</accession>
<feature type="non-terminal residue" evidence="3">
    <location>
        <position position="90"/>
    </location>
</feature>
<protein>
    <recommendedName>
        <fullName evidence="2">PAC domain-containing protein</fullName>
    </recommendedName>
</protein>
<dbReference type="HOGENOM" id="CLU_2446961_0_0_1"/>
<evidence type="ECO:0000313" key="5">
    <source>
        <dbReference type="Proteomes" id="UP000001555"/>
    </source>
</evidence>
<reference evidence="3 5" key="1">
    <citation type="submission" date="2008-03" db="EMBL/GenBank/DDBJ databases">
        <title>Annotation of Ixodes scapularis.</title>
        <authorList>
            <consortium name="Ixodes scapularis Genome Project Consortium"/>
            <person name="Caler E."/>
            <person name="Hannick L.I."/>
            <person name="Bidwell S."/>
            <person name="Joardar V."/>
            <person name="Thiagarajan M."/>
            <person name="Amedeo P."/>
            <person name="Galinsky K.J."/>
            <person name="Schobel S."/>
            <person name="Inman J."/>
            <person name="Hostetler J."/>
            <person name="Miller J."/>
            <person name="Hammond M."/>
            <person name="Megy K."/>
            <person name="Lawson D."/>
            <person name="Kodira C."/>
            <person name="Sutton G."/>
            <person name="Meyer J."/>
            <person name="Hill C.A."/>
            <person name="Birren B."/>
            <person name="Nene V."/>
            <person name="Collins F."/>
            <person name="Alarcon-Chaidez F."/>
            <person name="Wikel S."/>
            <person name="Strausberg R."/>
        </authorList>
    </citation>
    <scope>NUCLEOTIDE SEQUENCE [LARGE SCALE GENOMIC DNA]</scope>
    <source>
        <strain evidence="5">Wikel</strain>
        <strain evidence="3">Wikel colony</strain>
    </source>
</reference>
<dbReference type="InterPro" id="IPR000700">
    <property type="entry name" value="PAS-assoc_C"/>
</dbReference>
<keyword evidence="5" id="KW-1185">Reference proteome</keyword>
<dbReference type="Proteomes" id="UP000001555">
    <property type="component" value="Unassembled WGS sequence"/>
</dbReference>
<dbReference type="VEuPathDB" id="VectorBase:ISCW003231"/>
<feature type="non-terminal residue" evidence="3">
    <location>
        <position position="1"/>
    </location>
</feature>
<proteinExistence type="predicted"/>
<evidence type="ECO:0000259" key="2">
    <source>
        <dbReference type="PROSITE" id="PS50113"/>
    </source>
</evidence>
<dbReference type="AlphaFoldDB" id="B7PBM0"/>
<dbReference type="EMBL" id="DS677624">
    <property type="protein sequence ID" value="EEC03992.1"/>
    <property type="molecule type" value="Genomic_DNA"/>
</dbReference>
<dbReference type="PROSITE" id="PS50113">
    <property type="entry name" value="PAC"/>
    <property type="match status" value="1"/>
</dbReference>
<dbReference type="EMBL" id="ABJB010482846">
    <property type="status" value="NOT_ANNOTATED_CDS"/>
    <property type="molecule type" value="Genomic_DNA"/>
</dbReference>
<dbReference type="VEuPathDB" id="VectorBase:ISCI003231"/>
<reference evidence="4" key="2">
    <citation type="submission" date="2020-05" db="UniProtKB">
        <authorList>
            <consortium name="EnsemblMetazoa"/>
        </authorList>
    </citation>
    <scope>IDENTIFICATION</scope>
    <source>
        <strain evidence="4">wikel</strain>
    </source>
</reference>
<evidence type="ECO:0000256" key="1">
    <source>
        <dbReference type="SAM" id="MobiDB-lite"/>
    </source>
</evidence>
<name>B7PBM0_IXOSC</name>
<evidence type="ECO:0000313" key="3">
    <source>
        <dbReference type="EMBL" id="EEC03992.1"/>
    </source>
</evidence>